<accession>A0A6I6JFG8</accession>
<dbReference type="GO" id="GO:0015716">
    <property type="term" value="P:organic phosphonate transport"/>
    <property type="evidence" value="ECO:0007669"/>
    <property type="project" value="InterPro"/>
</dbReference>
<keyword evidence="4" id="KW-1185">Reference proteome</keyword>
<dbReference type="PANTHER" id="PTHR35841">
    <property type="entry name" value="PHOSPHONATES-BINDING PERIPLASMIC PROTEIN"/>
    <property type="match status" value="1"/>
</dbReference>
<dbReference type="AlphaFoldDB" id="A0A6I6JFG8"/>
<evidence type="ECO:0000313" key="4">
    <source>
        <dbReference type="Proteomes" id="UP000428328"/>
    </source>
</evidence>
<evidence type="ECO:0000256" key="2">
    <source>
        <dbReference type="ARBA" id="ARBA00022729"/>
    </source>
</evidence>
<dbReference type="NCBIfam" id="TIGR03431">
    <property type="entry name" value="PhnD"/>
    <property type="match status" value="1"/>
</dbReference>
<evidence type="ECO:0000313" key="3">
    <source>
        <dbReference type="EMBL" id="QGY41575.1"/>
    </source>
</evidence>
<protein>
    <submittedName>
        <fullName evidence="3">Phosphonate ABC transporter substrate-binding protein</fullName>
    </submittedName>
</protein>
<name>A0A6I6JFG8_9BACT</name>
<gene>
    <name evidence="3" type="primary">phnD</name>
    <name evidence="3" type="ORF">GM415_16085</name>
</gene>
<dbReference type="InterPro" id="IPR017797">
    <property type="entry name" value="Phosphnate-bd"/>
</dbReference>
<dbReference type="Pfam" id="PF12974">
    <property type="entry name" value="Phosphonate-bd"/>
    <property type="match status" value="1"/>
</dbReference>
<dbReference type="NCBIfam" id="TIGR01098">
    <property type="entry name" value="3A0109s03R"/>
    <property type="match status" value="1"/>
</dbReference>
<proteinExistence type="inferred from homology"/>
<dbReference type="PANTHER" id="PTHR35841:SF1">
    <property type="entry name" value="PHOSPHONATES-BINDING PERIPLASMIC PROTEIN"/>
    <property type="match status" value="1"/>
</dbReference>
<dbReference type="InterPro" id="IPR005770">
    <property type="entry name" value="PhnD"/>
</dbReference>
<dbReference type="Gene3D" id="1.20.58.90">
    <property type="match status" value="1"/>
</dbReference>
<dbReference type="GO" id="GO:0055085">
    <property type="term" value="P:transmembrane transport"/>
    <property type="evidence" value="ECO:0007669"/>
    <property type="project" value="InterPro"/>
</dbReference>
<dbReference type="Gene3D" id="3.40.190.10">
    <property type="entry name" value="Periplasmic binding protein-like II"/>
    <property type="match status" value="2"/>
</dbReference>
<evidence type="ECO:0000256" key="1">
    <source>
        <dbReference type="ARBA" id="ARBA00007162"/>
    </source>
</evidence>
<organism evidence="3 4">
    <name type="scientific">Pseudodesulfovibrio cashew</name>
    <dbReference type="NCBI Taxonomy" id="2678688"/>
    <lineage>
        <taxon>Bacteria</taxon>
        <taxon>Pseudomonadati</taxon>
        <taxon>Thermodesulfobacteriota</taxon>
        <taxon>Desulfovibrionia</taxon>
        <taxon>Desulfovibrionales</taxon>
        <taxon>Desulfovibrionaceae</taxon>
    </lineage>
</organism>
<dbReference type="SUPFAM" id="SSF53850">
    <property type="entry name" value="Periplasmic binding protein-like II"/>
    <property type="match status" value="1"/>
</dbReference>
<keyword evidence="2" id="KW-0732">Signal</keyword>
<comment type="similarity">
    <text evidence="1">Belongs to the phosphate/phosphite/phosphonate binding protein family.</text>
</comment>
<dbReference type="GO" id="GO:0043190">
    <property type="term" value="C:ATP-binding cassette (ABC) transporter complex"/>
    <property type="evidence" value="ECO:0007669"/>
    <property type="project" value="InterPro"/>
</dbReference>
<reference evidence="3 4" key="1">
    <citation type="submission" date="2019-11" db="EMBL/GenBank/DDBJ databases">
        <authorList>
            <person name="Zheng R.K."/>
            <person name="Sun C.M."/>
        </authorList>
    </citation>
    <scope>NUCLEOTIDE SEQUENCE [LARGE SCALE GENOMIC DNA]</scope>
    <source>
        <strain evidence="3 4">SRB007</strain>
    </source>
</reference>
<sequence>MTDTRMKYTSLLRTFALTIALLTSLTFRPGDADANPGGLTMGFVAADSKELTLERWQPILDDLSKELGIPVRSVVLDDYAGIIWHLAMNKAQMAWVGNKAALEAVDRADCEIMLQVVNARTGNGYYSHLITSKDSPLNSVQDVLDNAAHLTFGNGDPNSTSGFVVPGYYIFARRGLDPKTLFKRVVNNNHEKNFHAVANGTVDVATNNSMALVRYQIHYPDQRAGIKIIWTSPLIPSDPIVVRRDLDPALRQRIETFLSNYGKKTTGKSDRQTTWEKQILAGRDWAEFAPSDNSQLAPIRKLELFKMRMRIQKDDTIPSETKEARLQEIDTRLKELEQ</sequence>
<dbReference type="EMBL" id="CP046400">
    <property type="protein sequence ID" value="QGY41575.1"/>
    <property type="molecule type" value="Genomic_DNA"/>
</dbReference>
<dbReference type="KEGG" id="psel:GM415_16085"/>
<dbReference type="Proteomes" id="UP000428328">
    <property type="component" value="Chromosome"/>
</dbReference>